<gene>
    <name evidence="1" type="ORF">GCM10009560_27170</name>
</gene>
<evidence type="ECO:0000313" key="1">
    <source>
        <dbReference type="EMBL" id="GAA0925602.1"/>
    </source>
</evidence>
<comment type="caution">
    <text evidence="1">The sequence shown here is derived from an EMBL/GenBank/DDBJ whole genome shotgun (WGS) entry which is preliminary data.</text>
</comment>
<organism evidence="1 2">
    <name type="scientific">Nonomuraea longicatena</name>
    <dbReference type="NCBI Taxonomy" id="83682"/>
    <lineage>
        <taxon>Bacteria</taxon>
        <taxon>Bacillati</taxon>
        <taxon>Actinomycetota</taxon>
        <taxon>Actinomycetes</taxon>
        <taxon>Streptosporangiales</taxon>
        <taxon>Streptosporangiaceae</taxon>
        <taxon>Nonomuraea</taxon>
    </lineage>
</organism>
<accession>A0ABN1PB51</accession>
<protein>
    <submittedName>
        <fullName evidence="1">Uncharacterized protein</fullName>
    </submittedName>
</protein>
<keyword evidence="2" id="KW-1185">Reference proteome</keyword>
<reference evidence="1 2" key="1">
    <citation type="journal article" date="2019" name="Int. J. Syst. Evol. Microbiol.">
        <title>The Global Catalogue of Microorganisms (GCM) 10K type strain sequencing project: providing services to taxonomists for standard genome sequencing and annotation.</title>
        <authorList>
            <consortium name="The Broad Institute Genomics Platform"/>
            <consortium name="The Broad Institute Genome Sequencing Center for Infectious Disease"/>
            <person name="Wu L."/>
            <person name="Ma J."/>
        </authorList>
    </citation>
    <scope>NUCLEOTIDE SEQUENCE [LARGE SCALE GENOMIC DNA]</scope>
    <source>
        <strain evidence="1 2">JCM 11136</strain>
    </source>
</reference>
<dbReference type="Proteomes" id="UP001501578">
    <property type="component" value="Unassembled WGS sequence"/>
</dbReference>
<sequence length="80" mass="8761">MKPRTLLCECTGVIEAPPERVAAPSGSRLTHSVYNVAQRMRWAVPLANRFFVGFGDRTRDGFAEGLRDLAAELGCAARPE</sequence>
<dbReference type="EMBL" id="BAAAHQ010000011">
    <property type="protein sequence ID" value="GAA0925602.1"/>
    <property type="molecule type" value="Genomic_DNA"/>
</dbReference>
<dbReference type="RefSeq" id="WP_343950181.1">
    <property type="nucleotide sequence ID" value="NZ_BAAAHQ010000011.1"/>
</dbReference>
<name>A0ABN1PB51_9ACTN</name>
<evidence type="ECO:0000313" key="2">
    <source>
        <dbReference type="Proteomes" id="UP001501578"/>
    </source>
</evidence>
<proteinExistence type="predicted"/>